<evidence type="ECO:0000313" key="2">
    <source>
        <dbReference type="Proteomes" id="UP000189796"/>
    </source>
</evidence>
<reference evidence="1 2" key="1">
    <citation type="submission" date="2016-11" db="EMBL/GenBank/DDBJ databases">
        <authorList>
            <person name="Jaros S."/>
            <person name="Januszkiewicz K."/>
            <person name="Wedrychowicz H."/>
        </authorList>
    </citation>
    <scope>NUCLEOTIDE SEQUENCE [LARGE SCALE GENOMIC DNA]</scope>
    <source>
        <strain evidence="1 2">GAS138</strain>
    </source>
</reference>
<dbReference type="EMBL" id="LT670817">
    <property type="protein sequence ID" value="SHH85027.1"/>
    <property type="molecule type" value="Genomic_DNA"/>
</dbReference>
<dbReference type="AlphaFoldDB" id="A0A1M5WC51"/>
<organism evidence="1 2">
    <name type="scientific">Bradyrhizobium erythrophlei</name>
    <dbReference type="NCBI Taxonomy" id="1437360"/>
    <lineage>
        <taxon>Bacteria</taxon>
        <taxon>Pseudomonadati</taxon>
        <taxon>Pseudomonadota</taxon>
        <taxon>Alphaproteobacteria</taxon>
        <taxon>Hyphomicrobiales</taxon>
        <taxon>Nitrobacteraceae</taxon>
        <taxon>Bradyrhizobium</taxon>
    </lineage>
</organism>
<accession>A0A1M5WC51</accession>
<proteinExistence type="predicted"/>
<sequence length="66" mass="7838">MSPFLKSHVFRALFAIPSRGRVLDAMAQRWRRLTGLLFDPYRPELHYMRGPGPKWREKHARTGFAR</sequence>
<protein>
    <submittedName>
        <fullName evidence="1">Uncharacterized protein</fullName>
    </submittedName>
</protein>
<name>A0A1M5WC51_9BRAD</name>
<dbReference type="Proteomes" id="UP000189796">
    <property type="component" value="Chromosome I"/>
</dbReference>
<gene>
    <name evidence="1" type="ORF">SAMN05443248_6480</name>
</gene>
<evidence type="ECO:0000313" key="1">
    <source>
        <dbReference type="EMBL" id="SHH85027.1"/>
    </source>
</evidence>